<name>Q2IGJ4_ANADE</name>
<evidence type="ECO:0000313" key="5">
    <source>
        <dbReference type="EMBL" id="ABC83706.1"/>
    </source>
</evidence>
<dbReference type="Pfam" id="PF25967">
    <property type="entry name" value="RND-MFP_C"/>
    <property type="match status" value="1"/>
</dbReference>
<evidence type="ECO:0000256" key="2">
    <source>
        <dbReference type="SAM" id="Coils"/>
    </source>
</evidence>
<dbReference type="RefSeq" id="WP_011422988.1">
    <property type="nucleotide sequence ID" value="NC_007760.1"/>
</dbReference>
<keyword evidence="3" id="KW-0732">Signal</keyword>
<evidence type="ECO:0000259" key="4">
    <source>
        <dbReference type="Pfam" id="PF25967"/>
    </source>
</evidence>
<dbReference type="SUPFAM" id="SSF111369">
    <property type="entry name" value="HlyD-like secretion proteins"/>
    <property type="match status" value="1"/>
</dbReference>
<comment type="similarity">
    <text evidence="1">Belongs to the membrane fusion protein (MFP) (TC 8.A.1) family.</text>
</comment>
<dbReference type="InterPro" id="IPR006143">
    <property type="entry name" value="RND_pump_MFP"/>
</dbReference>
<keyword evidence="2" id="KW-0175">Coiled coil</keyword>
<dbReference type="EMBL" id="CP000251">
    <property type="protein sequence ID" value="ABC83706.1"/>
    <property type="molecule type" value="Genomic_DNA"/>
</dbReference>
<protein>
    <submittedName>
        <fullName evidence="5">Cell wall surface anchor family protein</fullName>
    </submittedName>
</protein>
<dbReference type="Gene3D" id="2.40.420.20">
    <property type="match status" value="1"/>
</dbReference>
<dbReference type="Gene3D" id="1.10.287.470">
    <property type="entry name" value="Helix hairpin bin"/>
    <property type="match status" value="1"/>
</dbReference>
<proteinExistence type="inferred from homology"/>
<dbReference type="GO" id="GO:1990281">
    <property type="term" value="C:efflux pump complex"/>
    <property type="evidence" value="ECO:0007669"/>
    <property type="project" value="TreeGrafter"/>
</dbReference>
<accession>Q2IGJ4</accession>
<feature type="domain" description="Multidrug resistance protein MdtA-like C-terminal permuted SH3" evidence="4">
    <location>
        <begin position="274"/>
        <end position="327"/>
    </location>
</feature>
<dbReference type="KEGG" id="ade:Adeh_3942"/>
<feature type="signal peptide" evidence="3">
    <location>
        <begin position="1"/>
        <end position="23"/>
    </location>
</feature>
<dbReference type="InterPro" id="IPR058627">
    <property type="entry name" value="MdtA-like_C"/>
</dbReference>
<dbReference type="PANTHER" id="PTHR30469">
    <property type="entry name" value="MULTIDRUG RESISTANCE PROTEIN MDTA"/>
    <property type="match status" value="1"/>
</dbReference>
<feature type="coiled-coil region" evidence="2">
    <location>
        <begin position="102"/>
        <end position="136"/>
    </location>
</feature>
<evidence type="ECO:0000256" key="3">
    <source>
        <dbReference type="SAM" id="SignalP"/>
    </source>
</evidence>
<organism evidence="5 6">
    <name type="scientific">Anaeromyxobacter dehalogenans (strain 2CP-C)</name>
    <dbReference type="NCBI Taxonomy" id="290397"/>
    <lineage>
        <taxon>Bacteria</taxon>
        <taxon>Pseudomonadati</taxon>
        <taxon>Myxococcota</taxon>
        <taxon>Myxococcia</taxon>
        <taxon>Myxococcales</taxon>
        <taxon>Cystobacterineae</taxon>
        <taxon>Anaeromyxobacteraceae</taxon>
        <taxon>Anaeromyxobacter</taxon>
    </lineage>
</organism>
<dbReference type="GO" id="GO:0015562">
    <property type="term" value="F:efflux transmembrane transporter activity"/>
    <property type="evidence" value="ECO:0007669"/>
    <property type="project" value="TreeGrafter"/>
</dbReference>
<dbReference type="STRING" id="290397.Adeh_3942"/>
<reference evidence="5 6" key="1">
    <citation type="submission" date="2006-01" db="EMBL/GenBank/DDBJ databases">
        <title>Complete sequence of Anaeromyxobacter dehalogenans 2CP-C.</title>
        <authorList>
            <consortium name="US DOE Joint Genome Institute"/>
            <person name="Copeland A."/>
            <person name="Lucas S."/>
            <person name="Lapidus A."/>
            <person name="Barry K."/>
            <person name="Detter J.C."/>
            <person name="Glavina T."/>
            <person name="Hammon N."/>
            <person name="Israni S."/>
            <person name="Pitluck S."/>
            <person name="Brettin T."/>
            <person name="Bruce D."/>
            <person name="Han C."/>
            <person name="Tapia R."/>
            <person name="Gilna P."/>
            <person name="Kiss H."/>
            <person name="Schmutz J."/>
            <person name="Larimer F."/>
            <person name="Land M."/>
            <person name="Kyrpides N."/>
            <person name="Anderson I."/>
            <person name="Sanford R.A."/>
            <person name="Ritalahti K.M."/>
            <person name="Thomas H.S."/>
            <person name="Kirby J.R."/>
            <person name="Zhulin I.B."/>
            <person name="Loeffler F.E."/>
            <person name="Richardson P."/>
        </authorList>
    </citation>
    <scope>NUCLEOTIDE SEQUENCE [LARGE SCALE GENOMIC DNA]</scope>
    <source>
        <strain evidence="5 6">2CP-C</strain>
    </source>
</reference>
<dbReference type="NCBIfam" id="TIGR01730">
    <property type="entry name" value="RND_mfp"/>
    <property type="match status" value="1"/>
</dbReference>
<feature type="chain" id="PRO_5004210031" evidence="3">
    <location>
        <begin position="24"/>
        <end position="343"/>
    </location>
</feature>
<evidence type="ECO:0000256" key="1">
    <source>
        <dbReference type="ARBA" id="ARBA00009477"/>
    </source>
</evidence>
<dbReference type="OrthoDB" id="176710at2"/>
<gene>
    <name evidence="5" type="ordered locus">Adeh_3942</name>
</gene>
<dbReference type="Proteomes" id="UP000001935">
    <property type="component" value="Chromosome"/>
</dbReference>
<evidence type="ECO:0000313" key="6">
    <source>
        <dbReference type="Proteomes" id="UP000001935"/>
    </source>
</evidence>
<dbReference type="Gene3D" id="2.40.50.100">
    <property type="match status" value="1"/>
</dbReference>
<dbReference type="HOGENOM" id="CLU_018816_1_4_7"/>
<dbReference type="AlphaFoldDB" id="Q2IGJ4"/>
<sequence length="343" mass="34552">MNHRTLLLALALAAPALPVPSLAAEAAAAPAAPARVRAARVDGGGAGRTVAANVVAVRRATISTRLAANVTQVHVEEGQRVAAGQLLVSLADNDVKGGLDAAEAALAAAAAHEKRIEALLAERAATTSELEGARAQRAQAAAAVAGARANVGYSLLRAPFAGTVQSRRVNAGDLVGPGQPLLQLEGDALELTASLSDDEARGLAVGKTLAFLAGTTRGTVEITALTPGGDPLSHRRGLRARVQKAEGELRSGSFARLVLPAAAGEARAPAAQAAVWVPRSALVQRGDLTGVFVADGGKARLRWISPGEPAGDAVLVRAGLRAGETVIDAPGALRDGQAVEVAP</sequence>
<dbReference type="eggNOG" id="COG0845">
    <property type="taxonomic scope" value="Bacteria"/>
</dbReference>
<dbReference type="PANTHER" id="PTHR30469:SF15">
    <property type="entry name" value="HLYD FAMILY OF SECRETION PROTEINS"/>
    <property type="match status" value="1"/>
</dbReference>